<dbReference type="PANTHER" id="PTHR42080">
    <property type="entry name" value="SRR1 DOMAIN-CONTAINING PROTEIN"/>
    <property type="match status" value="1"/>
</dbReference>
<dbReference type="AlphaFoldDB" id="A0A9P4V2X7"/>
<protein>
    <recommendedName>
        <fullName evidence="1">SRR1-like domain-containing protein</fullName>
    </recommendedName>
</protein>
<evidence type="ECO:0000313" key="3">
    <source>
        <dbReference type="Proteomes" id="UP000799444"/>
    </source>
</evidence>
<dbReference type="InterPro" id="IPR012942">
    <property type="entry name" value="SRR1-like"/>
</dbReference>
<dbReference type="Proteomes" id="UP000799444">
    <property type="component" value="Unassembled WGS sequence"/>
</dbReference>
<accession>A0A9P4V2X7</accession>
<feature type="domain" description="SRR1-like" evidence="1">
    <location>
        <begin position="85"/>
        <end position="251"/>
    </location>
</feature>
<dbReference type="OrthoDB" id="5318346at2759"/>
<proteinExistence type="predicted"/>
<organism evidence="2 3">
    <name type="scientific">Polyplosphaeria fusca</name>
    <dbReference type="NCBI Taxonomy" id="682080"/>
    <lineage>
        <taxon>Eukaryota</taxon>
        <taxon>Fungi</taxon>
        <taxon>Dikarya</taxon>
        <taxon>Ascomycota</taxon>
        <taxon>Pezizomycotina</taxon>
        <taxon>Dothideomycetes</taxon>
        <taxon>Pleosporomycetidae</taxon>
        <taxon>Pleosporales</taxon>
        <taxon>Tetraplosphaeriaceae</taxon>
        <taxon>Polyplosphaeria</taxon>
    </lineage>
</organism>
<gene>
    <name evidence="2" type="ORF">EJ04DRAFT_438379</name>
</gene>
<comment type="caution">
    <text evidence="2">The sequence shown here is derived from an EMBL/GenBank/DDBJ whole genome shotgun (WGS) entry which is preliminary data.</text>
</comment>
<sequence>MSVPARETEKPRTRRVKRKNVQAGDGWTVVTHASSGEGVALDGVRARGTVQGLTVEMLMHDLRQRRERWRDTECARGLEGAMGQRSWDVGEAVCIGIGSFSLDWEHRHRAMWQLVMLLEVIRFISKPELTIKVYAQEPAFTPLDLDFLAALDIEVTISHIEIHITDKTFVFAPFVDWYILLPTFLRDKEPELYIGNEILDEYDIYASSEDKKVVLAESNAVGQKLLKGRQSRRVPEFALHAHALNGLVTYWKIDRDADIPH</sequence>
<dbReference type="PANTHER" id="PTHR42080:SF1">
    <property type="entry name" value="SRR1-LIKE DOMAIN-CONTAINING PROTEIN"/>
    <property type="match status" value="1"/>
</dbReference>
<evidence type="ECO:0000259" key="1">
    <source>
        <dbReference type="Pfam" id="PF07985"/>
    </source>
</evidence>
<dbReference type="EMBL" id="ML996156">
    <property type="protein sequence ID" value="KAF2733770.1"/>
    <property type="molecule type" value="Genomic_DNA"/>
</dbReference>
<dbReference type="Pfam" id="PF07985">
    <property type="entry name" value="SRR1"/>
    <property type="match status" value="1"/>
</dbReference>
<evidence type="ECO:0000313" key="2">
    <source>
        <dbReference type="EMBL" id="KAF2733770.1"/>
    </source>
</evidence>
<reference evidence="2" key="1">
    <citation type="journal article" date="2020" name="Stud. Mycol.">
        <title>101 Dothideomycetes genomes: a test case for predicting lifestyles and emergence of pathogens.</title>
        <authorList>
            <person name="Haridas S."/>
            <person name="Albert R."/>
            <person name="Binder M."/>
            <person name="Bloem J."/>
            <person name="Labutti K."/>
            <person name="Salamov A."/>
            <person name="Andreopoulos B."/>
            <person name="Baker S."/>
            <person name="Barry K."/>
            <person name="Bills G."/>
            <person name="Bluhm B."/>
            <person name="Cannon C."/>
            <person name="Castanera R."/>
            <person name="Culley D."/>
            <person name="Daum C."/>
            <person name="Ezra D."/>
            <person name="Gonzalez J."/>
            <person name="Henrissat B."/>
            <person name="Kuo A."/>
            <person name="Liang C."/>
            <person name="Lipzen A."/>
            <person name="Lutzoni F."/>
            <person name="Magnuson J."/>
            <person name="Mondo S."/>
            <person name="Nolan M."/>
            <person name="Ohm R."/>
            <person name="Pangilinan J."/>
            <person name="Park H.-J."/>
            <person name="Ramirez L."/>
            <person name="Alfaro M."/>
            <person name="Sun H."/>
            <person name="Tritt A."/>
            <person name="Yoshinaga Y."/>
            <person name="Zwiers L.-H."/>
            <person name="Turgeon B."/>
            <person name="Goodwin S."/>
            <person name="Spatafora J."/>
            <person name="Crous P."/>
            <person name="Grigoriev I."/>
        </authorList>
    </citation>
    <scope>NUCLEOTIDE SEQUENCE</scope>
    <source>
        <strain evidence="2">CBS 125425</strain>
    </source>
</reference>
<name>A0A9P4V2X7_9PLEO</name>
<keyword evidence="3" id="KW-1185">Reference proteome</keyword>